<dbReference type="SUPFAM" id="SSF51092">
    <property type="entry name" value="Vitelline membrane outer protein-I (VMO-I)"/>
    <property type="match status" value="1"/>
</dbReference>
<dbReference type="PANTHER" id="PTHR18841">
    <property type="entry name" value="VITELLINE MEMBRANE OUTER LAYER PROTEIN I-RELATED"/>
    <property type="match status" value="1"/>
</dbReference>
<keyword evidence="2" id="KW-0964">Secreted</keyword>
<feature type="signal peptide" evidence="3">
    <location>
        <begin position="1"/>
        <end position="25"/>
    </location>
</feature>
<dbReference type="Gene3D" id="1.20.90.10">
    <property type="entry name" value="Phospholipase A2 domain"/>
    <property type="match status" value="1"/>
</dbReference>
<dbReference type="InterPro" id="IPR036444">
    <property type="entry name" value="PLipase_A2_dom_sf"/>
</dbReference>
<dbReference type="InterPro" id="IPR036706">
    <property type="entry name" value="VOMI_sf"/>
</dbReference>
<name>A0ABY8U153_TETOB</name>
<evidence type="ECO:0000313" key="4">
    <source>
        <dbReference type="EMBL" id="WIA14363.1"/>
    </source>
</evidence>
<protein>
    <recommendedName>
        <fullName evidence="6">LysM domain-containing protein</fullName>
    </recommendedName>
</protein>
<gene>
    <name evidence="4" type="ORF">OEZ85_002892</name>
</gene>
<dbReference type="PANTHER" id="PTHR18841:SF0">
    <property type="entry name" value="VITELLINE MEMBRANE OUTER LAYER 1 HOMOLOG A-RELATED"/>
    <property type="match status" value="1"/>
</dbReference>
<dbReference type="SUPFAM" id="SSF48619">
    <property type="entry name" value="Phospholipase A2, PLA2"/>
    <property type="match status" value="1"/>
</dbReference>
<feature type="chain" id="PRO_5047038115" description="LysM domain-containing protein" evidence="3">
    <location>
        <begin position="26"/>
        <end position="568"/>
    </location>
</feature>
<dbReference type="PROSITE" id="PS00118">
    <property type="entry name" value="PA2_HIS"/>
    <property type="match status" value="1"/>
</dbReference>
<evidence type="ECO:0008006" key="6">
    <source>
        <dbReference type="Google" id="ProtNLM"/>
    </source>
</evidence>
<evidence type="ECO:0000313" key="5">
    <source>
        <dbReference type="Proteomes" id="UP001244341"/>
    </source>
</evidence>
<keyword evidence="3" id="KW-0732">Signal</keyword>
<proteinExistence type="predicted"/>
<dbReference type="Pfam" id="PF03762">
    <property type="entry name" value="VOMI"/>
    <property type="match status" value="1"/>
</dbReference>
<organism evidence="4 5">
    <name type="scientific">Tetradesmus obliquus</name>
    <name type="common">Green alga</name>
    <name type="synonym">Acutodesmus obliquus</name>
    <dbReference type="NCBI Taxonomy" id="3088"/>
    <lineage>
        <taxon>Eukaryota</taxon>
        <taxon>Viridiplantae</taxon>
        <taxon>Chlorophyta</taxon>
        <taxon>core chlorophytes</taxon>
        <taxon>Chlorophyceae</taxon>
        <taxon>CS clade</taxon>
        <taxon>Sphaeropleales</taxon>
        <taxon>Scenedesmaceae</taxon>
        <taxon>Tetradesmus</taxon>
    </lineage>
</organism>
<comment type="subcellular location">
    <subcellularLocation>
        <location evidence="1">Secreted</location>
    </subcellularLocation>
</comment>
<dbReference type="Pfam" id="PF09056">
    <property type="entry name" value="Phospholip_A2_3"/>
    <property type="match status" value="1"/>
</dbReference>
<dbReference type="EMBL" id="CP126212">
    <property type="protein sequence ID" value="WIA14363.1"/>
    <property type="molecule type" value="Genomic_DNA"/>
</dbReference>
<sequence>MEQHRPALTLAIALILCLAADQVAAHRLLEDSSSNGKPPAMCTNPLAPHTIRTDDTPKKIVAAAYPDSAVPWRKLWGIIKACNKAALGTPGSSQLPANTILSIPAIPARLINKPDDKPKDDSDDPFIKALCGCGPKIPVTKDSSWLELVTAAYPELQPAAFAANILAMCNRRASFVDGSDKKMVKTGQELRSICTTIKGKSFQDFLNEADLLAEKVKADVAATQAAAAAAPDTAAAVVVPDTAAAVGVAQAGMCTINTGTSTAAVRPVYLANACPVYTNGCSGPSDTLSYQQQLTPCCQAHDWCYSCAHKVGWTGDTGRANCDITFRNNLYAACDMNYGSWDPNRGLCKTTADAMYTAVRLGGESAFVADVCPDESWKLAATSYCFNPLYQSPGAVTIKTGNGQQWGSWTNWAQCPVGSWMNSFSARVQSAQGVRYDDTALNSVRATCSNEVGTQTAAGLIPSGGGGQTGSWQGYSTCPLGRHITAMQLQVEGSQGPFADDTAANTLKVRCSDGTTELSHSSPGWGGWSGWVSCPVGTAVCAFRVKIEQPAAADPTALNDIELACCRK</sequence>
<evidence type="ECO:0000256" key="2">
    <source>
        <dbReference type="ARBA" id="ARBA00022525"/>
    </source>
</evidence>
<dbReference type="InterPro" id="IPR005515">
    <property type="entry name" value="VOMI"/>
</dbReference>
<accession>A0ABY8U153</accession>
<evidence type="ECO:0000256" key="3">
    <source>
        <dbReference type="SAM" id="SignalP"/>
    </source>
</evidence>
<dbReference type="Gene3D" id="2.100.10.20">
    <property type="entry name" value="Vitelline membrane outer layer protein I (VOMI)"/>
    <property type="match status" value="1"/>
</dbReference>
<evidence type="ECO:0000256" key="1">
    <source>
        <dbReference type="ARBA" id="ARBA00004613"/>
    </source>
</evidence>
<dbReference type="InterPro" id="IPR015141">
    <property type="entry name" value="PLipase_A2_prok/fun"/>
</dbReference>
<dbReference type="InterPro" id="IPR033113">
    <property type="entry name" value="PLA2_histidine"/>
</dbReference>
<keyword evidence="5" id="KW-1185">Reference proteome</keyword>
<dbReference type="Proteomes" id="UP001244341">
    <property type="component" value="Chromosome 5b"/>
</dbReference>
<reference evidence="4 5" key="1">
    <citation type="submission" date="2023-05" db="EMBL/GenBank/DDBJ databases">
        <title>A 100% complete, gapless, phased diploid assembly of the Scenedesmus obliquus UTEX 3031 genome.</title>
        <authorList>
            <person name="Biondi T.C."/>
            <person name="Hanschen E.R."/>
            <person name="Kwon T."/>
            <person name="Eng W."/>
            <person name="Kruse C.P.S."/>
            <person name="Koehler S.I."/>
            <person name="Kunde Y."/>
            <person name="Gleasner C.D."/>
            <person name="You Mak K.T."/>
            <person name="Polle J."/>
            <person name="Hovde B.T."/>
            <person name="Starkenburg S.R."/>
        </authorList>
    </citation>
    <scope>NUCLEOTIDE SEQUENCE [LARGE SCALE GENOMIC DNA]</scope>
    <source>
        <strain evidence="4 5">DOE0152z</strain>
    </source>
</reference>